<dbReference type="Proteomes" id="UP001306950">
    <property type="component" value="Unassembled WGS sequence"/>
</dbReference>
<keyword evidence="10" id="KW-1185">Reference proteome</keyword>
<dbReference type="EMBL" id="JAZHPZ010000004">
    <property type="protein sequence ID" value="MEF2966362.1"/>
    <property type="molecule type" value="Genomic_DNA"/>
</dbReference>
<dbReference type="RefSeq" id="WP_331846577.1">
    <property type="nucleotide sequence ID" value="NZ_JAZHPZ010000004.1"/>
</dbReference>
<evidence type="ECO:0000256" key="7">
    <source>
        <dbReference type="RuleBase" id="RU361153"/>
    </source>
</evidence>
<evidence type="ECO:0000256" key="3">
    <source>
        <dbReference type="ARBA" id="ARBA00023001"/>
    </source>
</evidence>
<keyword evidence="5 7" id="KW-0326">Glycosidase</keyword>
<dbReference type="InterPro" id="IPR050386">
    <property type="entry name" value="Glycosyl_hydrolase_5"/>
</dbReference>
<keyword evidence="6" id="KW-0624">Polysaccharide degradation</keyword>
<dbReference type="InterPro" id="IPR017853">
    <property type="entry name" value="GH"/>
</dbReference>
<dbReference type="PANTHER" id="PTHR31297">
    <property type="entry name" value="GLUCAN ENDO-1,6-BETA-GLUCOSIDASE B"/>
    <property type="match status" value="1"/>
</dbReference>
<feature type="domain" description="Glycoside hydrolase family 5" evidence="8">
    <location>
        <begin position="33"/>
        <end position="324"/>
    </location>
</feature>
<keyword evidence="3" id="KW-0136">Cellulose degradation</keyword>
<gene>
    <name evidence="9" type="ORF">V3851_11025</name>
</gene>
<comment type="caution">
    <text evidence="9">The sequence shown here is derived from an EMBL/GenBank/DDBJ whole genome shotgun (WGS) entry which is preliminary data.</text>
</comment>
<dbReference type="Gene3D" id="3.20.20.80">
    <property type="entry name" value="Glycosidases"/>
    <property type="match status" value="1"/>
</dbReference>
<keyword evidence="4" id="KW-0119">Carbohydrate metabolism</keyword>
<dbReference type="Pfam" id="PF00150">
    <property type="entry name" value="Cellulase"/>
    <property type="match status" value="1"/>
</dbReference>
<accession>A0ABU7VTX7</accession>
<keyword evidence="2 7" id="KW-0378">Hydrolase</keyword>
<evidence type="ECO:0000313" key="10">
    <source>
        <dbReference type="Proteomes" id="UP001306950"/>
    </source>
</evidence>
<evidence type="ECO:0000256" key="6">
    <source>
        <dbReference type="ARBA" id="ARBA00023326"/>
    </source>
</evidence>
<name>A0ABU7VTX7_9BACL</name>
<organism evidence="9 10">
    <name type="scientific">Paenibacillus haidiansis</name>
    <dbReference type="NCBI Taxonomy" id="1574488"/>
    <lineage>
        <taxon>Bacteria</taxon>
        <taxon>Bacillati</taxon>
        <taxon>Bacillota</taxon>
        <taxon>Bacilli</taxon>
        <taxon>Bacillales</taxon>
        <taxon>Paenibacillaceae</taxon>
        <taxon>Paenibacillus</taxon>
    </lineage>
</organism>
<protein>
    <submittedName>
        <fullName evidence="9">Glycoside hydrolase family 5 protein</fullName>
    </submittedName>
</protein>
<evidence type="ECO:0000256" key="5">
    <source>
        <dbReference type="ARBA" id="ARBA00023295"/>
    </source>
</evidence>
<proteinExistence type="inferred from homology"/>
<dbReference type="InterPro" id="IPR001547">
    <property type="entry name" value="Glyco_hydro_5"/>
</dbReference>
<evidence type="ECO:0000259" key="8">
    <source>
        <dbReference type="Pfam" id="PF00150"/>
    </source>
</evidence>
<evidence type="ECO:0000256" key="4">
    <source>
        <dbReference type="ARBA" id="ARBA00023277"/>
    </source>
</evidence>
<sequence>MEFYKYYRAGVNLGGWLSQYFAALAGEGHFDRFITEEDIAIIAGWGADHVRLPVDYDIIENGGAKEPFQEANLEYIDRALDWCDKHGLRVILDLHKAPGQVYGYGSEPNPMLADEVNRQRFLAIWTMFAKRYKGIGDRLVFELVNEISDPTDYQWNRVYVRAVETIRSVDAERVVLVGGNDANSVLTLKELTLVEDPKVVYNFHHYDPLFFTHQLAHFSEDILEYGQVIHYPGEMPGVQEYLNRHPEYLHKLGRQAWETNDKQLIEKYLRHADNFTTYTGKQLYCGEFGVIDSAKPDDAVRWVKDVIELLDARRIGRAYWSYKEMDFGLVDRNRNVVNGELIKVLFGK</sequence>
<comment type="similarity">
    <text evidence="1 7">Belongs to the glycosyl hydrolase 5 (cellulase A) family.</text>
</comment>
<evidence type="ECO:0000313" key="9">
    <source>
        <dbReference type="EMBL" id="MEF2966362.1"/>
    </source>
</evidence>
<dbReference type="GO" id="GO:0016787">
    <property type="term" value="F:hydrolase activity"/>
    <property type="evidence" value="ECO:0007669"/>
    <property type="project" value="UniProtKB-KW"/>
</dbReference>
<reference evidence="9 10" key="1">
    <citation type="submission" date="2024-02" db="EMBL/GenBank/DDBJ databases">
        <title>A nitrogen-fixing paenibacillus bacterium.</title>
        <authorList>
            <person name="Zhang W.L."/>
            <person name="Chen S.F."/>
        </authorList>
    </citation>
    <scope>NUCLEOTIDE SEQUENCE [LARGE SCALE GENOMIC DNA]</scope>
    <source>
        <strain evidence="9 10">M1</strain>
    </source>
</reference>
<evidence type="ECO:0000256" key="2">
    <source>
        <dbReference type="ARBA" id="ARBA00022801"/>
    </source>
</evidence>
<dbReference type="PANTHER" id="PTHR31297:SF41">
    <property type="entry name" value="ENDOGLUCANASE, PUTATIVE (AFU_ORTHOLOGUE AFUA_5G01830)-RELATED"/>
    <property type="match status" value="1"/>
</dbReference>
<dbReference type="SUPFAM" id="SSF51445">
    <property type="entry name" value="(Trans)glycosidases"/>
    <property type="match status" value="1"/>
</dbReference>
<evidence type="ECO:0000256" key="1">
    <source>
        <dbReference type="ARBA" id="ARBA00005641"/>
    </source>
</evidence>